<dbReference type="OrthoDB" id="10261522at2759"/>
<evidence type="ECO:0000313" key="2">
    <source>
        <dbReference type="EMBL" id="EDO49598.1"/>
    </source>
</evidence>
<dbReference type="PANTHER" id="PTHR13622">
    <property type="entry name" value="THIAMIN PYROPHOSPHOKINASE"/>
    <property type="match status" value="1"/>
</dbReference>
<evidence type="ECO:0000259" key="1">
    <source>
        <dbReference type="PROSITE" id="PS51462"/>
    </source>
</evidence>
<accession>A7RFF7</accession>
<keyword evidence="3" id="KW-1185">Reference proteome</keyword>
<dbReference type="Gene3D" id="3.90.79.10">
    <property type="entry name" value="Nucleoside Triphosphate Pyrophosphohydrolase"/>
    <property type="match status" value="1"/>
</dbReference>
<name>A7RFF7_NEMVE</name>
<dbReference type="Proteomes" id="UP000001593">
    <property type="component" value="Unassembled WGS sequence"/>
</dbReference>
<dbReference type="GO" id="GO:0044715">
    <property type="term" value="F:8-oxo-dGDP phosphatase activity"/>
    <property type="evidence" value="ECO:0000318"/>
    <property type="project" value="GO_Central"/>
</dbReference>
<dbReference type="InterPro" id="IPR031804">
    <property type="entry name" value="DUF4743"/>
</dbReference>
<dbReference type="EMBL" id="DS469508">
    <property type="protein sequence ID" value="EDO49598.1"/>
    <property type="molecule type" value="Genomic_DNA"/>
</dbReference>
<dbReference type="PhylomeDB" id="A7RFF7"/>
<dbReference type="InterPro" id="IPR000086">
    <property type="entry name" value="NUDIX_hydrolase_dom"/>
</dbReference>
<gene>
    <name evidence="2" type="ORF">NEMVEDRAFT_v1g80173</name>
</gene>
<dbReference type="eggNOG" id="KOG4313">
    <property type="taxonomic scope" value="Eukaryota"/>
</dbReference>
<dbReference type="PANTHER" id="PTHR13622:SF8">
    <property type="entry name" value="THIAMIN PYROPHOSPHOKINASE 1"/>
    <property type="match status" value="1"/>
</dbReference>
<dbReference type="FunFam" id="3.90.79.10:FF:000019">
    <property type="entry name" value="Thiamin pyrophosphokinase, putative"/>
    <property type="match status" value="1"/>
</dbReference>
<organism evidence="2 3">
    <name type="scientific">Nematostella vectensis</name>
    <name type="common">Starlet sea anemone</name>
    <dbReference type="NCBI Taxonomy" id="45351"/>
    <lineage>
        <taxon>Eukaryota</taxon>
        <taxon>Metazoa</taxon>
        <taxon>Cnidaria</taxon>
        <taxon>Anthozoa</taxon>
        <taxon>Hexacorallia</taxon>
        <taxon>Actiniaria</taxon>
        <taxon>Edwardsiidae</taxon>
        <taxon>Nematostella</taxon>
    </lineage>
</organism>
<dbReference type="InterPro" id="IPR015797">
    <property type="entry name" value="NUDIX_hydrolase-like_dom_sf"/>
</dbReference>
<dbReference type="AlphaFoldDB" id="A7RFF7"/>
<proteinExistence type="predicted"/>
<dbReference type="Pfam" id="PF00293">
    <property type="entry name" value="NUDIX"/>
    <property type="match status" value="1"/>
</dbReference>
<dbReference type="CDD" id="cd03676">
    <property type="entry name" value="NUDIX_Tnr3_like"/>
    <property type="match status" value="1"/>
</dbReference>
<protein>
    <recommendedName>
        <fullName evidence="1">Nudix hydrolase domain-containing protein</fullName>
    </recommendedName>
</protein>
<dbReference type="HOGENOM" id="CLU_048013_1_0_1"/>
<dbReference type="OMA" id="VPLQTMY"/>
<dbReference type="KEGG" id="nve:5521893"/>
<dbReference type="STRING" id="45351.A7RFF7"/>
<evidence type="ECO:0000313" key="3">
    <source>
        <dbReference type="Proteomes" id="UP000001593"/>
    </source>
</evidence>
<dbReference type="Pfam" id="PF15916">
    <property type="entry name" value="DUF4743"/>
    <property type="match status" value="1"/>
</dbReference>
<dbReference type="SUPFAM" id="SSF55811">
    <property type="entry name" value="Nudix"/>
    <property type="match status" value="1"/>
</dbReference>
<reference evidence="2 3" key="1">
    <citation type="journal article" date="2007" name="Science">
        <title>Sea anemone genome reveals ancestral eumetazoan gene repertoire and genomic organization.</title>
        <authorList>
            <person name="Putnam N.H."/>
            <person name="Srivastava M."/>
            <person name="Hellsten U."/>
            <person name="Dirks B."/>
            <person name="Chapman J."/>
            <person name="Salamov A."/>
            <person name="Terry A."/>
            <person name="Shapiro H."/>
            <person name="Lindquist E."/>
            <person name="Kapitonov V.V."/>
            <person name="Jurka J."/>
            <person name="Genikhovich G."/>
            <person name="Grigoriev I.V."/>
            <person name="Lucas S.M."/>
            <person name="Steele R.E."/>
            <person name="Finnerty J.R."/>
            <person name="Technau U."/>
            <person name="Martindale M.Q."/>
            <person name="Rokhsar D.S."/>
        </authorList>
    </citation>
    <scope>NUCLEOTIDE SEQUENCE [LARGE SCALE GENOMIC DNA]</scope>
    <source>
        <strain evidence="3">CH2 X CH6</strain>
    </source>
</reference>
<dbReference type="InParanoid" id="A7RFF7"/>
<feature type="domain" description="Nudix hydrolase" evidence="1">
    <location>
        <begin position="123"/>
        <end position="277"/>
    </location>
</feature>
<dbReference type="PROSITE" id="PS51462">
    <property type="entry name" value="NUDIX"/>
    <property type="match status" value="1"/>
</dbReference>
<sequence length="291" mass="32765">MTSSPWSSNILKLVQRLNNFHAAGSSKVHCKPFVVDGITVGTILPNVLTQIRKYPDIFAVIKTTDSDEHVTLVPSLLTFEERTQKVNEVVQEFRKKDLFVTLRGWRDEMYAVGRSFSDRPFFMMERSAACLLGITQYGVHLNGYHRDVNGMLFMWVARRSLSKPTYPGKLDQLVAGGIPCGSNTRETLIKECAEEALIAESLAANAKPVGTVSYVFEDERGVFPEVQFVYDLELPESFTPKASDGEVSDFYYWPISKVKEMIATNEYKFNSALVVLDFLIRHGEVSPDTGK</sequence>